<evidence type="ECO:0000256" key="5">
    <source>
        <dbReference type="ARBA" id="ARBA00023242"/>
    </source>
</evidence>
<accession>A0ABM1E081</accession>
<evidence type="ECO:0000313" key="10">
    <source>
        <dbReference type="RefSeq" id="XP_014665601.1"/>
    </source>
</evidence>
<dbReference type="RefSeq" id="XP_014665602.1">
    <property type="nucleotide sequence ID" value="XM_014810116.1"/>
</dbReference>
<reference evidence="9 10" key="1">
    <citation type="submission" date="2025-05" db="UniProtKB">
        <authorList>
            <consortium name="RefSeq"/>
        </authorList>
    </citation>
    <scope>IDENTIFICATION</scope>
</reference>
<dbReference type="RefSeq" id="XP_014665601.1">
    <property type="nucleotide sequence ID" value="XM_014810115.1"/>
</dbReference>
<feature type="region of interest" description="Disordered" evidence="6">
    <location>
        <begin position="372"/>
        <end position="461"/>
    </location>
</feature>
<gene>
    <name evidence="9 10 11" type="primary">LOC106807690</name>
</gene>
<feature type="region of interest" description="Disordered" evidence="6">
    <location>
        <begin position="288"/>
        <end position="355"/>
    </location>
</feature>
<feature type="compositionally biased region" description="Basic and acidic residues" evidence="6">
    <location>
        <begin position="430"/>
        <end position="439"/>
    </location>
</feature>
<evidence type="ECO:0000259" key="7">
    <source>
        <dbReference type="Pfam" id="PF07522"/>
    </source>
</evidence>
<evidence type="ECO:0000256" key="6">
    <source>
        <dbReference type="SAM" id="MobiDB-lite"/>
    </source>
</evidence>
<evidence type="ECO:0000313" key="9">
    <source>
        <dbReference type="RefSeq" id="XP_014665600.1"/>
    </source>
</evidence>
<dbReference type="GeneID" id="106807690"/>
<feature type="compositionally biased region" description="Low complexity" evidence="6">
    <location>
        <begin position="227"/>
        <end position="244"/>
    </location>
</feature>
<dbReference type="SUPFAM" id="SSF56281">
    <property type="entry name" value="Metallo-hydrolase/oxidoreductase"/>
    <property type="match status" value="1"/>
</dbReference>
<feature type="region of interest" description="Disordered" evidence="6">
    <location>
        <begin position="222"/>
        <end position="244"/>
    </location>
</feature>
<name>A0ABM1E081_PRICU</name>
<evidence type="ECO:0000256" key="3">
    <source>
        <dbReference type="ARBA" id="ARBA00022763"/>
    </source>
</evidence>
<dbReference type="PANTHER" id="PTHR23240:SF6">
    <property type="entry name" value="DNA CROSS-LINK REPAIR 1A PROTEIN"/>
    <property type="match status" value="1"/>
</dbReference>
<dbReference type="Gene3D" id="3.60.15.10">
    <property type="entry name" value="Ribonuclease Z/Hydroxyacylglutathione hydrolase-like"/>
    <property type="match status" value="1"/>
</dbReference>
<sequence>MCVCRVKVNSLVMESDDESSIWEYSTASVFTKTDCKSRLLHTDAQRASKHGREKTSRPKLKNVVELQRPQSSSAVKKARHSVTRTLDANLVKGRATKTTDLHCPHCHLPQSALIGESLAFHANACMEKEVIATEECPDGKYCSSTIPSHFRRFLHQELANEIANASKQECSVNAGDPELLNCLANTSQCATKGNGLLQSSSTVQRRSNPKNRANLTTRLRREPQMRTVAAAAVSPSSTSRSRQASASSLRCLPAGDAASSSLHSCCVSPADLDMAPDASEYLQPADMRRLSTDSSSDSESLLSLTKQSCQTPGANESNHCEVYSDGGGSRNRYDCSDGEDVGSNATQNSSETDDGIFCGELTQQETAAPMVNQLSSQTASQVPSRTTQRSLTDYFPVSYSKSGRGAVSVGSNRKPSSHGGLTSSRGRIPKTPDGDKEALKPVPRIGERPVTSMESEQTRKCPSYKKIPDTGFAVDAFNYGAIPGIRAYFLTHFHYDHTIGLSKHFTHGPIYCSKVTANMVMLRMQLDSRYIHVLPVDEECIVMDICVTLIDANHCPGAVMILFSLPTGKTILHTGDFRASAAMELHPCFRHVCIDTLYLDTTYCSQAHDFPDQQEVINHAVSLATSAVAMDPRTMIVCGTYQIGKEKVFVAIADALNSKISVAWSKRSILKCMEDPELMSKLASPRDVPRVHVVPMAQVTATALAARLDRHRLRSHFSSVLAFKPTGWTHRSAGNKRSLAGIKPVKTGKVSIVGIPYSEHSSFSELRRFVRFVQPQAIVTTVNNGSSQQRDEMQAFFKQWLAG</sequence>
<keyword evidence="3" id="KW-0227">DNA damage</keyword>
<evidence type="ECO:0000256" key="4">
    <source>
        <dbReference type="ARBA" id="ARBA00023204"/>
    </source>
</evidence>
<organism evidence="8 11">
    <name type="scientific">Priapulus caudatus</name>
    <name type="common">Priapulid worm</name>
    <dbReference type="NCBI Taxonomy" id="37621"/>
    <lineage>
        <taxon>Eukaryota</taxon>
        <taxon>Metazoa</taxon>
        <taxon>Ecdysozoa</taxon>
        <taxon>Scalidophora</taxon>
        <taxon>Priapulida</taxon>
        <taxon>Priapulimorpha</taxon>
        <taxon>Priapulimorphida</taxon>
        <taxon>Priapulidae</taxon>
        <taxon>Priapulus</taxon>
    </lineage>
</organism>
<evidence type="ECO:0000256" key="2">
    <source>
        <dbReference type="ARBA" id="ARBA00010304"/>
    </source>
</evidence>
<proteinExistence type="inferred from homology"/>
<dbReference type="Gene3D" id="3.40.50.12650">
    <property type="match status" value="1"/>
</dbReference>
<comment type="similarity">
    <text evidence="2">Belongs to the DNA repair metallo-beta-lactamase (DRMBL) family.</text>
</comment>
<dbReference type="PANTHER" id="PTHR23240">
    <property type="entry name" value="DNA CROSS-LINK REPAIR PROTEIN PSO2/SNM1-RELATED"/>
    <property type="match status" value="1"/>
</dbReference>
<evidence type="ECO:0000313" key="11">
    <source>
        <dbReference type="RefSeq" id="XP_014665602.1"/>
    </source>
</evidence>
<dbReference type="Pfam" id="PF07522">
    <property type="entry name" value="DRMBL"/>
    <property type="match status" value="1"/>
</dbReference>
<feature type="compositionally biased region" description="Low complexity" evidence="6">
    <location>
        <begin position="292"/>
        <end position="305"/>
    </location>
</feature>
<keyword evidence="4" id="KW-0234">DNA repair</keyword>
<dbReference type="CDD" id="cd16273">
    <property type="entry name" value="SNM1A-1C-like_MBL-fold"/>
    <property type="match status" value="1"/>
</dbReference>
<evidence type="ECO:0000256" key="1">
    <source>
        <dbReference type="ARBA" id="ARBA00004123"/>
    </source>
</evidence>
<feature type="compositionally biased region" description="Polar residues" evidence="6">
    <location>
        <begin position="306"/>
        <end position="317"/>
    </location>
</feature>
<dbReference type="InterPro" id="IPR036866">
    <property type="entry name" value="RibonucZ/Hydroxyglut_hydro"/>
</dbReference>
<evidence type="ECO:0000313" key="8">
    <source>
        <dbReference type="Proteomes" id="UP000695022"/>
    </source>
</evidence>
<feature type="compositionally biased region" description="Polar residues" evidence="6">
    <location>
        <begin position="409"/>
        <end position="425"/>
    </location>
</feature>
<protein>
    <submittedName>
        <fullName evidence="9">DNA cross-link repair 1A protein-like isoform X1</fullName>
    </submittedName>
    <submittedName>
        <fullName evidence="10 11">DNA cross-link repair 1A protein-like isoform X2</fullName>
    </submittedName>
</protein>
<dbReference type="InterPro" id="IPR011084">
    <property type="entry name" value="DRMBL"/>
</dbReference>
<comment type="subcellular location">
    <subcellularLocation>
        <location evidence="1">Nucleus</location>
    </subcellularLocation>
</comment>
<keyword evidence="5" id="KW-0539">Nucleus</keyword>
<keyword evidence="8" id="KW-1185">Reference proteome</keyword>
<feature type="compositionally biased region" description="Polar residues" evidence="6">
    <location>
        <begin position="372"/>
        <end position="391"/>
    </location>
</feature>
<dbReference type="Proteomes" id="UP000695022">
    <property type="component" value="Unplaced"/>
</dbReference>
<dbReference type="RefSeq" id="XP_014665600.1">
    <property type="nucleotide sequence ID" value="XM_014810114.1"/>
</dbReference>
<feature type="domain" description="DNA repair metallo-beta-lactamase" evidence="7">
    <location>
        <begin position="677"/>
        <end position="785"/>
    </location>
</feature>